<accession>A0AC34QLD5</accession>
<proteinExistence type="predicted"/>
<sequence>MNGWWFFFFFVVPCIFIILMIYSLCFRTLYFYPFWRKRRPDTSQPTPPYPVYPIYSVPATGANPVYTQEAPPPYSFNPNHDPRQVSFVSQSLHSVPEKQFY</sequence>
<name>A0AC34QLD5_9BILA</name>
<evidence type="ECO:0000313" key="1">
    <source>
        <dbReference type="Proteomes" id="UP000887576"/>
    </source>
</evidence>
<dbReference type="Proteomes" id="UP000887576">
    <property type="component" value="Unplaced"/>
</dbReference>
<protein>
    <submittedName>
        <fullName evidence="2">ATP synthase F0 subunit 8</fullName>
    </submittedName>
</protein>
<organism evidence="1 2">
    <name type="scientific">Panagrolaimus sp. JU765</name>
    <dbReference type="NCBI Taxonomy" id="591449"/>
    <lineage>
        <taxon>Eukaryota</taxon>
        <taxon>Metazoa</taxon>
        <taxon>Ecdysozoa</taxon>
        <taxon>Nematoda</taxon>
        <taxon>Chromadorea</taxon>
        <taxon>Rhabditida</taxon>
        <taxon>Tylenchina</taxon>
        <taxon>Panagrolaimomorpha</taxon>
        <taxon>Panagrolaimoidea</taxon>
        <taxon>Panagrolaimidae</taxon>
        <taxon>Panagrolaimus</taxon>
    </lineage>
</organism>
<dbReference type="WBParaSite" id="JU765_v2.g17440.t1">
    <property type="protein sequence ID" value="JU765_v2.g17440.t1"/>
    <property type="gene ID" value="JU765_v2.g17440"/>
</dbReference>
<evidence type="ECO:0000313" key="2">
    <source>
        <dbReference type="WBParaSite" id="JU765_v2.g17440.t1"/>
    </source>
</evidence>
<reference evidence="2" key="1">
    <citation type="submission" date="2022-11" db="UniProtKB">
        <authorList>
            <consortium name="WormBaseParasite"/>
        </authorList>
    </citation>
    <scope>IDENTIFICATION</scope>
</reference>